<dbReference type="EMBL" id="SCFB01000004">
    <property type="protein sequence ID" value="RZI46569.1"/>
    <property type="molecule type" value="Genomic_DNA"/>
</dbReference>
<dbReference type="AlphaFoldDB" id="A0A4Q7DJW4"/>
<gene>
    <name evidence="1" type="ORF">EQU50_02995</name>
</gene>
<proteinExistence type="predicted"/>
<dbReference type="Proteomes" id="UP000293550">
    <property type="component" value="Unassembled WGS sequence"/>
</dbReference>
<sequence>MKIYFAWVENKQPLQNIESLKREDLKIFKLTISQKEGEVALARLLVPAGAPVRGSWAVISCEDQNGKVTMLFQGQPLGFPRSFNQDFAEIELSAEPKDAATQLEGVASTLKVAPFYDELFVEPGDDNPVSVLEARPELFCWDRCAGTLGLSNLFEGRRRLDLSEWVLADSLKIGLGDVPFDGIEVEVRAEWLQRAHGEFNLFPKIAGQFSSGQINTLTPNALVRAWPKVGDRLGPEKSRKKSGYQVTRSFLEKINPPRTGALSLYPTLSPEFPLGPDRKPMRLKRSWFKGELWLDWQYRQKRTEVACFTLHHDFQLKGRIRRRHKKLKIQLQNVEGCLPEGSASFFQTSRGKQAIAHGIEMAKAYLAGTARCIEVEFQVPFERALDIGLDDSVVLRGGFIPGGALEGKVMEYRLEVNDQERVVLVRLGVAAGVGQGSVSCRDYQDQQPTQGIINPATLTLETFVKNIQVHGRAEDQIRHLLASFDTEGVSLEGLLGEQTTAVDVELLDLRTQGSLEHRIKLVLEGQWSAPRQVSLGEKL</sequence>
<comment type="caution">
    <text evidence="1">The sequence shown here is derived from an EMBL/GenBank/DDBJ whole genome shotgun (WGS) entry which is preliminary data.</text>
</comment>
<dbReference type="RefSeq" id="WP_130153668.1">
    <property type="nucleotide sequence ID" value="NZ_SCFB01000004.1"/>
</dbReference>
<protein>
    <submittedName>
        <fullName evidence="1">Uncharacterized protein</fullName>
    </submittedName>
</protein>
<accession>A0A4Q7DJW4</accession>
<evidence type="ECO:0000313" key="2">
    <source>
        <dbReference type="Proteomes" id="UP000293550"/>
    </source>
</evidence>
<name>A0A4Q7DJW4_9PROT</name>
<reference evidence="1 2" key="1">
    <citation type="submission" date="2018-10" db="EMBL/GenBank/DDBJ databases">
        <title>An updated phylogeny of the Alphaproteobacteria reveals that the parasitic Rickettsiales and Holosporales have independent origins.</title>
        <authorList>
            <person name="Munoz-Gomez S.A."/>
            <person name="Hess S."/>
            <person name="Burger G."/>
            <person name="Lang B.F."/>
            <person name="Susko E."/>
            <person name="Slamovits C.H."/>
            <person name="Roger A.J."/>
        </authorList>
    </citation>
    <scope>NUCLEOTIDE SEQUENCE [LARGE SCALE GENOMIC DNA]</scope>
    <source>
        <strain evidence="1">HOLO01</strain>
    </source>
</reference>
<dbReference type="OrthoDB" id="8477170at2"/>
<evidence type="ECO:0000313" key="1">
    <source>
        <dbReference type="EMBL" id="RZI46569.1"/>
    </source>
</evidence>
<keyword evidence="2" id="KW-1185">Reference proteome</keyword>
<organism evidence="1 2">
    <name type="scientific">Candidatus Finniella inopinata</name>
    <dbReference type="NCBI Taxonomy" id="1696036"/>
    <lineage>
        <taxon>Bacteria</taxon>
        <taxon>Pseudomonadati</taxon>
        <taxon>Pseudomonadota</taxon>
        <taxon>Alphaproteobacteria</taxon>
        <taxon>Holosporales</taxon>
        <taxon>Candidatus Paracaedibacteraceae</taxon>
        <taxon>Candidatus Finniella</taxon>
    </lineage>
</organism>